<organism evidence="3 4">
    <name type="scientific">Notothenia coriiceps</name>
    <name type="common">black rockcod</name>
    <dbReference type="NCBI Taxonomy" id="8208"/>
    <lineage>
        <taxon>Eukaryota</taxon>
        <taxon>Metazoa</taxon>
        <taxon>Chordata</taxon>
        <taxon>Craniata</taxon>
        <taxon>Vertebrata</taxon>
        <taxon>Euteleostomi</taxon>
        <taxon>Actinopterygii</taxon>
        <taxon>Neopterygii</taxon>
        <taxon>Teleostei</taxon>
        <taxon>Neoteleostei</taxon>
        <taxon>Acanthomorphata</taxon>
        <taxon>Eupercaria</taxon>
        <taxon>Perciformes</taxon>
        <taxon>Notothenioidei</taxon>
        <taxon>Nototheniidae</taxon>
        <taxon>Notothenia</taxon>
    </lineage>
</organism>
<dbReference type="Proteomes" id="UP000504611">
    <property type="component" value="Unplaced"/>
</dbReference>
<feature type="region of interest" description="Disordered" evidence="1">
    <location>
        <begin position="118"/>
        <end position="138"/>
    </location>
</feature>
<gene>
    <name evidence="4" type="primary">LOC104963545</name>
</gene>
<keyword evidence="3" id="KW-1185">Reference proteome</keyword>
<dbReference type="GeneID" id="104963545"/>
<dbReference type="InterPro" id="IPR006578">
    <property type="entry name" value="MADF-dom"/>
</dbReference>
<dbReference type="OrthoDB" id="8881252at2759"/>
<evidence type="ECO:0000313" key="3">
    <source>
        <dbReference type="Proteomes" id="UP000504611"/>
    </source>
</evidence>
<reference evidence="4" key="1">
    <citation type="submission" date="2025-08" db="UniProtKB">
        <authorList>
            <consortium name="RefSeq"/>
        </authorList>
    </citation>
    <scope>IDENTIFICATION</scope>
    <source>
        <tissue evidence="4">Muscle</tissue>
    </source>
</reference>
<protein>
    <recommendedName>
        <fullName evidence="2">MADF domain-containing protein</fullName>
    </recommendedName>
</protein>
<feature type="domain" description="MADF" evidence="2">
    <location>
        <begin position="12"/>
        <end position="57"/>
    </location>
</feature>
<dbReference type="AlphaFoldDB" id="A0A6I9PRT9"/>
<feature type="region of interest" description="Disordered" evidence="1">
    <location>
        <begin position="64"/>
        <end position="103"/>
    </location>
</feature>
<dbReference type="RefSeq" id="XP_010790450.1">
    <property type="nucleotide sequence ID" value="XM_010792148.1"/>
</dbReference>
<accession>A0A6I9PRT9</accession>
<evidence type="ECO:0000313" key="4">
    <source>
        <dbReference type="RefSeq" id="XP_010790450.1"/>
    </source>
</evidence>
<evidence type="ECO:0000256" key="1">
    <source>
        <dbReference type="SAM" id="MobiDB-lite"/>
    </source>
</evidence>
<sequence>MGPAPRGQLCTEKKYSNRVVKTGLWREIETQLGFSEKELRKKWDSLRTEYTRYRKLAWKESTSNLPITERPEAAESPPGGTSSGTSNETSTSTTEEPFNFDAEPCTPLLESTICTTPAPLRERPSTLSTGRPPAKRRMMQDSQEDSAVEALKTMPAEIKLRLAELAPSGPDDEIAAHCKVFEHRLRLMTPHQMQRFLNQMQNTFFEYLNETTFFSL</sequence>
<name>A0A6I9PRT9_9TELE</name>
<dbReference type="Pfam" id="PF10545">
    <property type="entry name" value="MADF_DNA_bdg"/>
    <property type="match status" value="1"/>
</dbReference>
<evidence type="ECO:0000259" key="2">
    <source>
        <dbReference type="Pfam" id="PF10545"/>
    </source>
</evidence>
<proteinExistence type="predicted"/>
<feature type="compositionally biased region" description="Low complexity" evidence="1">
    <location>
        <begin position="75"/>
        <end position="97"/>
    </location>
</feature>
<dbReference type="KEGG" id="ncc:104963545"/>